<accession>A0ABV4YFY9</accession>
<dbReference type="InterPro" id="IPR027417">
    <property type="entry name" value="P-loop_NTPase"/>
</dbReference>
<proteinExistence type="inferred from homology"/>
<gene>
    <name evidence="11" type="primary">holA</name>
    <name evidence="11" type="ORF">ACE1B6_17505</name>
</gene>
<keyword evidence="12" id="KW-1185">Reference proteome</keyword>
<evidence type="ECO:0000256" key="5">
    <source>
        <dbReference type="ARBA" id="ARBA00022705"/>
    </source>
</evidence>
<dbReference type="Pfam" id="PF21694">
    <property type="entry name" value="DNA_pol3_delta_C"/>
    <property type="match status" value="1"/>
</dbReference>
<evidence type="ECO:0000256" key="1">
    <source>
        <dbReference type="ARBA" id="ARBA00012417"/>
    </source>
</evidence>
<evidence type="ECO:0000259" key="9">
    <source>
        <dbReference type="Pfam" id="PF06144"/>
    </source>
</evidence>
<evidence type="ECO:0000259" key="10">
    <source>
        <dbReference type="Pfam" id="PF21694"/>
    </source>
</evidence>
<dbReference type="PANTHER" id="PTHR34388:SF1">
    <property type="entry name" value="DNA POLYMERASE III SUBUNIT DELTA"/>
    <property type="match status" value="1"/>
</dbReference>
<dbReference type="Gene3D" id="1.20.272.10">
    <property type="match status" value="1"/>
</dbReference>
<dbReference type="EMBL" id="JBHFNS010000068">
    <property type="protein sequence ID" value="MFB2937048.1"/>
    <property type="molecule type" value="Genomic_DNA"/>
</dbReference>
<comment type="caution">
    <text evidence="11">The sequence shown here is derived from an EMBL/GenBank/DDBJ whole genome shotgun (WGS) entry which is preliminary data.</text>
</comment>
<dbReference type="Gene3D" id="3.40.50.300">
    <property type="entry name" value="P-loop containing nucleotide triphosphate hydrolases"/>
    <property type="match status" value="1"/>
</dbReference>
<sequence>MPVIVLHGEDEFAISLEINQLRSSICHPNWLNFNYTKIPPSPEALMTGITIAMTRPWGEGGRLVWLQDNRGECSENQLQSWSNCLKNLPASNTLLLTSKTKPDGRLKSTKLLQNYAQFKEYPIIPIWATEQLAQNVHKIASSLAINLSFQAIEALVAAVGNDTRLLDSELQKLSLYIGARTIEIEDVLTLISANTSSSLKLASFILQRNLPAALSCMNDLLNNNEPPLRIVATLVTQFRTWLWVKLMSQQGASNQLIASEAEIGNPNRIYYLKQETQNCTIEQLKDALSGLLELEIMLKTGQNARNSLGFQIQKICNP</sequence>
<dbReference type="PANTHER" id="PTHR34388">
    <property type="entry name" value="DNA POLYMERASE III SUBUNIT DELTA"/>
    <property type="match status" value="1"/>
</dbReference>
<dbReference type="NCBIfam" id="TIGR01128">
    <property type="entry name" value="holA"/>
    <property type="match status" value="1"/>
</dbReference>
<evidence type="ECO:0000256" key="6">
    <source>
        <dbReference type="ARBA" id="ARBA00022932"/>
    </source>
</evidence>
<keyword evidence="3 11" id="KW-0808">Transferase</keyword>
<protein>
    <recommendedName>
        <fullName evidence="2">DNA polymerase III subunit delta</fullName>
        <ecNumber evidence="1">2.7.7.7</ecNumber>
    </recommendedName>
</protein>
<keyword evidence="6" id="KW-0239">DNA-directed DNA polymerase</keyword>
<comment type="similarity">
    <text evidence="7">Belongs to the DNA polymerase HolA subunit family.</text>
</comment>
<dbReference type="Pfam" id="PF06144">
    <property type="entry name" value="DNA_pol3_delta"/>
    <property type="match status" value="1"/>
</dbReference>
<dbReference type="SUPFAM" id="SSF48019">
    <property type="entry name" value="post-AAA+ oligomerization domain-like"/>
    <property type="match status" value="1"/>
</dbReference>
<feature type="domain" description="DNA polymerase III delta N-terminal" evidence="9">
    <location>
        <begin position="6"/>
        <end position="120"/>
    </location>
</feature>
<name>A0ABV4YFY9_9CYAN</name>
<evidence type="ECO:0000313" key="12">
    <source>
        <dbReference type="Proteomes" id="UP001576776"/>
    </source>
</evidence>
<dbReference type="EC" id="2.7.7.7" evidence="1"/>
<evidence type="ECO:0000256" key="7">
    <source>
        <dbReference type="ARBA" id="ARBA00034754"/>
    </source>
</evidence>
<evidence type="ECO:0000256" key="8">
    <source>
        <dbReference type="ARBA" id="ARBA00049244"/>
    </source>
</evidence>
<dbReference type="InterPro" id="IPR048466">
    <property type="entry name" value="DNA_pol3_delta-like_C"/>
</dbReference>
<evidence type="ECO:0000256" key="2">
    <source>
        <dbReference type="ARBA" id="ARBA00017703"/>
    </source>
</evidence>
<feature type="domain" description="DNA polymerase III delta subunit-like C-terminal" evidence="10">
    <location>
        <begin position="199"/>
        <end position="306"/>
    </location>
</feature>
<dbReference type="InterPro" id="IPR010372">
    <property type="entry name" value="DNA_pol3_delta_N"/>
</dbReference>
<dbReference type="SUPFAM" id="SSF52540">
    <property type="entry name" value="P-loop containing nucleoside triphosphate hydrolases"/>
    <property type="match status" value="1"/>
</dbReference>
<evidence type="ECO:0000256" key="3">
    <source>
        <dbReference type="ARBA" id="ARBA00022679"/>
    </source>
</evidence>
<keyword evidence="5" id="KW-0235">DNA replication</keyword>
<evidence type="ECO:0000313" key="11">
    <source>
        <dbReference type="EMBL" id="MFB2937048.1"/>
    </source>
</evidence>
<dbReference type="InterPro" id="IPR005790">
    <property type="entry name" value="DNA_polIII_delta"/>
</dbReference>
<dbReference type="Gene3D" id="1.10.8.60">
    <property type="match status" value="1"/>
</dbReference>
<dbReference type="InterPro" id="IPR008921">
    <property type="entry name" value="DNA_pol3_clamp-load_cplx_C"/>
</dbReference>
<dbReference type="GO" id="GO:0003887">
    <property type="term" value="F:DNA-directed DNA polymerase activity"/>
    <property type="evidence" value="ECO:0007669"/>
    <property type="project" value="UniProtKB-EC"/>
</dbReference>
<reference evidence="11 12" key="1">
    <citation type="submission" date="2024-09" db="EMBL/GenBank/DDBJ databases">
        <title>Floridaenema gen nov. (Aerosakkonemataceae, Aerosakkonematales ord. nov., Cyanobacteria) from benthic tropical and subtropical fresh waters, with the description of four new species.</title>
        <authorList>
            <person name="Moretto J.A."/>
            <person name="Berthold D.E."/>
            <person name="Lefler F.W."/>
            <person name="Huang I.-S."/>
            <person name="Laughinghouse H. IV."/>
        </authorList>
    </citation>
    <scope>NUCLEOTIDE SEQUENCE [LARGE SCALE GENOMIC DNA]</scope>
    <source>
        <strain evidence="11 12">BLCC-F154</strain>
    </source>
</reference>
<comment type="catalytic activity">
    <reaction evidence="8">
        <text>DNA(n) + a 2'-deoxyribonucleoside 5'-triphosphate = DNA(n+1) + diphosphate</text>
        <dbReference type="Rhea" id="RHEA:22508"/>
        <dbReference type="Rhea" id="RHEA-COMP:17339"/>
        <dbReference type="Rhea" id="RHEA-COMP:17340"/>
        <dbReference type="ChEBI" id="CHEBI:33019"/>
        <dbReference type="ChEBI" id="CHEBI:61560"/>
        <dbReference type="ChEBI" id="CHEBI:173112"/>
        <dbReference type="EC" id="2.7.7.7"/>
    </reaction>
</comment>
<keyword evidence="4 11" id="KW-0548">Nucleotidyltransferase</keyword>
<organism evidence="11 12">
    <name type="scientific">Floridaenema fluviatile BLCC-F154</name>
    <dbReference type="NCBI Taxonomy" id="3153640"/>
    <lineage>
        <taxon>Bacteria</taxon>
        <taxon>Bacillati</taxon>
        <taxon>Cyanobacteriota</taxon>
        <taxon>Cyanophyceae</taxon>
        <taxon>Oscillatoriophycideae</taxon>
        <taxon>Aerosakkonematales</taxon>
        <taxon>Aerosakkonemataceae</taxon>
        <taxon>Floridanema</taxon>
        <taxon>Floridanema fluviatile</taxon>
    </lineage>
</organism>
<evidence type="ECO:0000256" key="4">
    <source>
        <dbReference type="ARBA" id="ARBA00022695"/>
    </source>
</evidence>
<dbReference type="RefSeq" id="WP_413258541.1">
    <property type="nucleotide sequence ID" value="NZ_JBHFNS010000068.1"/>
</dbReference>
<dbReference type="Proteomes" id="UP001576776">
    <property type="component" value="Unassembled WGS sequence"/>
</dbReference>